<organism evidence="5 6">
    <name type="scientific">Thermodesulfitimonas autotrophica</name>
    <dbReference type="NCBI Taxonomy" id="1894989"/>
    <lineage>
        <taxon>Bacteria</taxon>
        <taxon>Bacillati</taxon>
        <taxon>Bacillota</taxon>
        <taxon>Clostridia</taxon>
        <taxon>Thermoanaerobacterales</taxon>
        <taxon>Thermoanaerobacteraceae</taxon>
        <taxon>Thermodesulfitimonas</taxon>
    </lineage>
</organism>
<dbReference type="Proteomes" id="UP000282654">
    <property type="component" value="Unassembled WGS sequence"/>
</dbReference>
<dbReference type="Pfam" id="PF24568">
    <property type="entry name" value="CC_PcsB"/>
    <property type="match status" value="1"/>
</dbReference>
<dbReference type="CDD" id="cd12797">
    <property type="entry name" value="M23_peptidase"/>
    <property type="match status" value="1"/>
</dbReference>
<accession>A0A3N5AWQ0</accession>
<dbReference type="InterPro" id="IPR057309">
    <property type="entry name" value="PcsB_CC"/>
</dbReference>
<dbReference type="SUPFAM" id="SSF51261">
    <property type="entry name" value="Duplicated hybrid motif"/>
    <property type="match status" value="1"/>
</dbReference>
<dbReference type="FunFam" id="2.70.70.10:FF:000006">
    <property type="entry name" value="M23 family peptidase"/>
    <property type="match status" value="1"/>
</dbReference>
<dbReference type="PANTHER" id="PTHR21666">
    <property type="entry name" value="PEPTIDASE-RELATED"/>
    <property type="match status" value="1"/>
</dbReference>
<evidence type="ECO:0000313" key="6">
    <source>
        <dbReference type="Proteomes" id="UP000282654"/>
    </source>
</evidence>
<keyword evidence="6" id="KW-1185">Reference proteome</keyword>
<feature type="domain" description="Peptidoglycan hydrolase PcsB coiled-coil" evidence="4">
    <location>
        <begin position="98"/>
        <end position="168"/>
    </location>
</feature>
<dbReference type="PANTHER" id="PTHR21666:SF289">
    <property type="entry name" value="L-ALA--D-GLU ENDOPEPTIDASE"/>
    <property type="match status" value="1"/>
</dbReference>
<evidence type="ECO:0000256" key="1">
    <source>
        <dbReference type="ARBA" id="ARBA00022729"/>
    </source>
</evidence>
<sequence length="373" mass="41643">MRFGRRTVAVVVVLALIFGFWSAAWGQSLEEKLQETRQKINQKRQVVKQTKRTIQAFTEEIAALDRSIEAKAREIEALTVRLGETEAELARAEEELAAAEARLRETEAQFRQRLRDIYTEGSVGYLDFLLGASDFNDLISRVEFLKHILAYDAALVNEMTTRRAEVTEYRNRVAQRRDLLASLRSQEKAAQAALLARQDEKESLLSRAQYDLERFQAELDALEEREREILRQIAIERAKRAKRAAGALEWPVPSSGVISSGFGNRMHPILHVVRFHSGIDIPARYGATVVAAQDGTVIYVGTLRGYGNVVMVDHGGGLTTLYAHLSSSCVGEGQEVKRGERIAAVGSTGLSTGPHLHFEVRVNGTPENPLNYL</sequence>
<proteinExistence type="predicted"/>
<keyword evidence="5" id="KW-0378">Hydrolase</keyword>
<feature type="coiled-coil region" evidence="2">
    <location>
        <begin position="205"/>
        <end position="239"/>
    </location>
</feature>
<comment type="caution">
    <text evidence="5">The sequence shown here is derived from an EMBL/GenBank/DDBJ whole genome shotgun (WGS) entry which is preliminary data.</text>
</comment>
<dbReference type="AlphaFoldDB" id="A0A3N5AWQ0"/>
<dbReference type="GO" id="GO:0004222">
    <property type="term" value="F:metalloendopeptidase activity"/>
    <property type="evidence" value="ECO:0007669"/>
    <property type="project" value="TreeGrafter"/>
</dbReference>
<feature type="coiled-coil region" evidence="2">
    <location>
        <begin position="26"/>
        <end position="116"/>
    </location>
</feature>
<gene>
    <name evidence="5" type="ORF">EDD75_0214</name>
</gene>
<keyword evidence="2" id="KW-0175">Coiled coil</keyword>
<feature type="domain" description="M23ase beta-sheet core" evidence="3">
    <location>
        <begin position="274"/>
        <end position="369"/>
    </location>
</feature>
<dbReference type="Gene3D" id="6.10.250.3150">
    <property type="match status" value="1"/>
</dbReference>
<dbReference type="RefSeq" id="WP_123926787.1">
    <property type="nucleotide sequence ID" value="NZ_RKRE01000001.1"/>
</dbReference>
<dbReference type="OrthoDB" id="9809488at2"/>
<name>A0A3N5AWQ0_9THEO</name>
<reference evidence="5 6" key="1">
    <citation type="submission" date="2018-11" db="EMBL/GenBank/DDBJ databases">
        <title>Genomic Encyclopedia of Type Strains, Phase IV (KMG-IV): sequencing the most valuable type-strain genomes for metagenomic binning, comparative biology and taxonomic classification.</title>
        <authorList>
            <person name="Goeker M."/>
        </authorList>
    </citation>
    <scope>NUCLEOTIDE SEQUENCE [LARGE SCALE GENOMIC DNA]</scope>
    <source>
        <strain evidence="5 6">DSM 102936</strain>
    </source>
</reference>
<dbReference type="Pfam" id="PF01551">
    <property type="entry name" value="Peptidase_M23"/>
    <property type="match status" value="1"/>
</dbReference>
<protein>
    <submittedName>
        <fullName evidence="5">Murein DD-endopeptidase MepM/ murein hydrolase activator NlpD</fullName>
    </submittedName>
</protein>
<dbReference type="InterPro" id="IPR011055">
    <property type="entry name" value="Dup_hybrid_motif"/>
</dbReference>
<dbReference type="InterPro" id="IPR016047">
    <property type="entry name" value="M23ase_b-sheet_dom"/>
</dbReference>
<evidence type="ECO:0000259" key="4">
    <source>
        <dbReference type="Pfam" id="PF24568"/>
    </source>
</evidence>
<dbReference type="EMBL" id="RKRE01000001">
    <property type="protein sequence ID" value="RPF49404.1"/>
    <property type="molecule type" value="Genomic_DNA"/>
</dbReference>
<keyword evidence="1" id="KW-0732">Signal</keyword>
<dbReference type="InterPro" id="IPR050570">
    <property type="entry name" value="Cell_wall_metabolism_enzyme"/>
</dbReference>
<evidence type="ECO:0000313" key="5">
    <source>
        <dbReference type="EMBL" id="RPF49404.1"/>
    </source>
</evidence>
<evidence type="ECO:0000259" key="3">
    <source>
        <dbReference type="Pfam" id="PF01551"/>
    </source>
</evidence>
<dbReference type="Gene3D" id="2.70.70.10">
    <property type="entry name" value="Glucose Permease (Domain IIA)"/>
    <property type="match status" value="1"/>
</dbReference>
<evidence type="ECO:0000256" key="2">
    <source>
        <dbReference type="SAM" id="Coils"/>
    </source>
</evidence>